<comment type="caution">
    <text evidence="1">The sequence shown here is derived from an EMBL/GenBank/DDBJ whole genome shotgun (WGS) entry which is preliminary data.</text>
</comment>
<gene>
    <name evidence="1" type="ORF">TEA_018492</name>
</gene>
<name>A0A4S4E5X6_CAMSN</name>
<sequence>MKQSTSSSLWSLFGEDEIEVAEILVNLPNLIFKSESRLRFASGWGVKRRRSAIDSNPLPLPQLGFVCHLVSKSCFDVFKVSPVLEERGVVGDYREINSAQRIVERGKYEIETVKSYYNKLKTLNLELKAKKRKAPDWAMSTILVQLQTSIPDLNVVASVEETFGTDSSQPLDHNRAVTDDRAKAAEARKRRMVRIKEMKSAVAAIKPPR</sequence>
<proteinExistence type="predicted"/>
<accession>A0A4S4E5X6</accession>
<dbReference type="Proteomes" id="UP000306102">
    <property type="component" value="Unassembled WGS sequence"/>
</dbReference>
<evidence type="ECO:0000313" key="2">
    <source>
        <dbReference type="Proteomes" id="UP000306102"/>
    </source>
</evidence>
<organism evidence="1 2">
    <name type="scientific">Camellia sinensis var. sinensis</name>
    <name type="common">China tea</name>
    <dbReference type="NCBI Taxonomy" id="542762"/>
    <lineage>
        <taxon>Eukaryota</taxon>
        <taxon>Viridiplantae</taxon>
        <taxon>Streptophyta</taxon>
        <taxon>Embryophyta</taxon>
        <taxon>Tracheophyta</taxon>
        <taxon>Spermatophyta</taxon>
        <taxon>Magnoliopsida</taxon>
        <taxon>eudicotyledons</taxon>
        <taxon>Gunneridae</taxon>
        <taxon>Pentapetalae</taxon>
        <taxon>asterids</taxon>
        <taxon>Ericales</taxon>
        <taxon>Theaceae</taxon>
        <taxon>Camellia</taxon>
    </lineage>
</organism>
<dbReference type="EMBL" id="SDRB02007315">
    <property type="protein sequence ID" value="THG11383.1"/>
    <property type="molecule type" value="Genomic_DNA"/>
</dbReference>
<reference evidence="1 2" key="1">
    <citation type="journal article" date="2018" name="Proc. Natl. Acad. Sci. U.S.A.">
        <title>Draft genome sequence of Camellia sinensis var. sinensis provides insights into the evolution of the tea genome and tea quality.</title>
        <authorList>
            <person name="Wei C."/>
            <person name="Yang H."/>
            <person name="Wang S."/>
            <person name="Zhao J."/>
            <person name="Liu C."/>
            <person name="Gao L."/>
            <person name="Xia E."/>
            <person name="Lu Y."/>
            <person name="Tai Y."/>
            <person name="She G."/>
            <person name="Sun J."/>
            <person name="Cao H."/>
            <person name="Tong W."/>
            <person name="Gao Q."/>
            <person name="Li Y."/>
            <person name="Deng W."/>
            <person name="Jiang X."/>
            <person name="Wang W."/>
            <person name="Chen Q."/>
            <person name="Zhang S."/>
            <person name="Li H."/>
            <person name="Wu J."/>
            <person name="Wang P."/>
            <person name="Li P."/>
            <person name="Shi C."/>
            <person name="Zheng F."/>
            <person name="Jian J."/>
            <person name="Huang B."/>
            <person name="Shan D."/>
            <person name="Shi M."/>
            <person name="Fang C."/>
            <person name="Yue Y."/>
            <person name="Li F."/>
            <person name="Li D."/>
            <person name="Wei S."/>
            <person name="Han B."/>
            <person name="Jiang C."/>
            <person name="Yin Y."/>
            <person name="Xia T."/>
            <person name="Zhang Z."/>
            <person name="Bennetzen J.L."/>
            <person name="Zhao S."/>
            <person name="Wan X."/>
        </authorList>
    </citation>
    <scope>NUCLEOTIDE SEQUENCE [LARGE SCALE GENOMIC DNA]</scope>
    <source>
        <strain evidence="2">cv. Shuchazao</strain>
        <tissue evidence="1">Leaf</tissue>
    </source>
</reference>
<dbReference type="PANTHER" id="PTHR37614">
    <property type="entry name" value="OS02G0121400 PROTEIN"/>
    <property type="match status" value="1"/>
</dbReference>
<keyword evidence="2" id="KW-1185">Reference proteome</keyword>
<protein>
    <submittedName>
        <fullName evidence="1">Uncharacterized protein</fullName>
    </submittedName>
</protein>
<dbReference type="PANTHER" id="PTHR37614:SF2">
    <property type="entry name" value="OS02G0121400 PROTEIN"/>
    <property type="match status" value="1"/>
</dbReference>
<evidence type="ECO:0000313" key="1">
    <source>
        <dbReference type="EMBL" id="THG11383.1"/>
    </source>
</evidence>
<dbReference type="AlphaFoldDB" id="A0A4S4E5X6"/>